<dbReference type="InterPro" id="IPR029068">
    <property type="entry name" value="Glyas_Bleomycin-R_OHBP_Dase"/>
</dbReference>
<dbReference type="EMBL" id="JBHSZV010000017">
    <property type="protein sequence ID" value="MFC7061727.1"/>
    <property type="molecule type" value="Genomic_DNA"/>
</dbReference>
<reference evidence="3" key="1">
    <citation type="journal article" date="2019" name="Int. J. Syst. Evol. Microbiol.">
        <title>The Global Catalogue of Microorganisms (GCM) 10K type strain sequencing project: providing services to taxonomists for standard genome sequencing and annotation.</title>
        <authorList>
            <consortium name="The Broad Institute Genomics Platform"/>
            <consortium name="The Broad Institute Genome Sequencing Center for Infectious Disease"/>
            <person name="Wu L."/>
            <person name="Ma J."/>
        </authorList>
    </citation>
    <scope>NUCLEOTIDE SEQUENCE [LARGE SCALE GENOMIC DNA]</scope>
    <source>
        <strain evidence="3">CGMCC 4.1621</strain>
    </source>
</reference>
<evidence type="ECO:0000313" key="2">
    <source>
        <dbReference type="EMBL" id="MFC7061727.1"/>
    </source>
</evidence>
<gene>
    <name evidence="2" type="ORF">ACFQIC_07635</name>
</gene>
<protein>
    <submittedName>
        <fullName evidence="2">VOC family protein</fullName>
    </submittedName>
</protein>
<evidence type="ECO:0000259" key="1">
    <source>
        <dbReference type="Pfam" id="PF06983"/>
    </source>
</evidence>
<dbReference type="InterPro" id="IPR028973">
    <property type="entry name" value="PhnB-like"/>
</dbReference>
<evidence type="ECO:0000313" key="3">
    <source>
        <dbReference type="Proteomes" id="UP001596410"/>
    </source>
</evidence>
<keyword evidence="3" id="KW-1185">Reference proteome</keyword>
<proteinExistence type="predicted"/>
<dbReference type="Gene3D" id="3.30.720.110">
    <property type="match status" value="1"/>
</dbReference>
<dbReference type="Proteomes" id="UP001596410">
    <property type="component" value="Unassembled WGS sequence"/>
</dbReference>
<comment type="caution">
    <text evidence="2">The sequence shown here is derived from an EMBL/GenBank/DDBJ whole genome shotgun (WGS) entry which is preliminary data.</text>
</comment>
<feature type="domain" description="PhnB-like" evidence="1">
    <location>
        <begin position="10"/>
        <end position="29"/>
    </location>
</feature>
<organism evidence="2 3">
    <name type="scientific">Halobacillus seohaensis</name>
    <dbReference type="NCBI Taxonomy" id="447421"/>
    <lineage>
        <taxon>Bacteria</taxon>
        <taxon>Bacillati</taxon>
        <taxon>Bacillota</taxon>
        <taxon>Bacilli</taxon>
        <taxon>Bacillales</taxon>
        <taxon>Bacillaceae</taxon>
        <taxon>Halobacillus</taxon>
    </lineage>
</organism>
<dbReference type="Pfam" id="PF06983">
    <property type="entry name" value="3-dmu-9_3-mt"/>
    <property type="match status" value="1"/>
</dbReference>
<dbReference type="RefSeq" id="WP_204710903.1">
    <property type="nucleotide sequence ID" value="NZ_JBHSZV010000017.1"/>
</dbReference>
<name>A0ABW2EMG9_9BACI</name>
<sequence>MSTLSSGHTNPMSKQFGWVQDKFGVSWQLNVPLEN</sequence>
<dbReference type="SUPFAM" id="SSF54593">
    <property type="entry name" value="Glyoxalase/Bleomycin resistance protein/Dihydroxybiphenyl dioxygenase"/>
    <property type="match status" value="1"/>
</dbReference>
<accession>A0ABW2EMG9</accession>